<dbReference type="PANTHER" id="PTHR30136">
    <property type="entry name" value="HELIX-TURN-HELIX TRANSCRIPTIONAL REGULATOR, ICLR FAMILY"/>
    <property type="match status" value="1"/>
</dbReference>
<dbReference type="SUPFAM" id="SSF46785">
    <property type="entry name" value="Winged helix' DNA-binding domain"/>
    <property type="match status" value="1"/>
</dbReference>
<feature type="domain" description="HTH iclR-type" evidence="4">
    <location>
        <begin position="32"/>
        <end position="94"/>
    </location>
</feature>
<dbReference type="InterPro" id="IPR014757">
    <property type="entry name" value="Tscrpt_reg_IclR_C"/>
</dbReference>
<dbReference type="SUPFAM" id="SSF55781">
    <property type="entry name" value="GAF domain-like"/>
    <property type="match status" value="1"/>
</dbReference>
<dbReference type="InterPro" id="IPR050707">
    <property type="entry name" value="HTH_MetabolicPath_Reg"/>
</dbReference>
<name>A0A1M5W9K2_9BRAD</name>
<evidence type="ECO:0000313" key="6">
    <source>
        <dbReference type="EMBL" id="SHH84176.1"/>
    </source>
</evidence>
<dbReference type="Pfam" id="PF09339">
    <property type="entry name" value="HTH_IclR"/>
    <property type="match status" value="1"/>
</dbReference>
<keyword evidence="1" id="KW-0805">Transcription regulation</keyword>
<organism evidence="6 7">
    <name type="scientific">Bradyrhizobium erythrophlei</name>
    <dbReference type="NCBI Taxonomy" id="1437360"/>
    <lineage>
        <taxon>Bacteria</taxon>
        <taxon>Pseudomonadati</taxon>
        <taxon>Pseudomonadota</taxon>
        <taxon>Alphaproteobacteria</taxon>
        <taxon>Hyphomicrobiales</taxon>
        <taxon>Nitrobacteraceae</taxon>
        <taxon>Bradyrhizobium</taxon>
    </lineage>
</organism>
<dbReference type="PROSITE" id="PS51078">
    <property type="entry name" value="ICLR_ED"/>
    <property type="match status" value="1"/>
</dbReference>
<dbReference type="GO" id="GO:0045892">
    <property type="term" value="P:negative regulation of DNA-templated transcription"/>
    <property type="evidence" value="ECO:0007669"/>
    <property type="project" value="TreeGrafter"/>
</dbReference>
<accession>A0A1M5W9K2</accession>
<dbReference type="InterPro" id="IPR036388">
    <property type="entry name" value="WH-like_DNA-bd_sf"/>
</dbReference>
<dbReference type="InterPro" id="IPR005471">
    <property type="entry name" value="Tscrpt_reg_IclR_N"/>
</dbReference>
<dbReference type="SMART" id="SM00346">
    <property type="entry name" value="HTH_ICLR"/>
    <property type="match status" value="1"/>
</dbReference>
<dbReference type="Gene3D" id="1.10.10.10">
    <property type="entry name" value="Winged helix-like DNA-binding domain superfamily/Winged helix DNA-binding domain"/>
    <property type="match status" value="1"/>
</dbReference>
<gene>
    <name evidence="6" type="ORF">SAMN05443248_6433</name>
</gene>
<protein>
    <submittedName>
        <fullName evidence="6">Transcriptional regulator, IclR family</fullName>
    </submittedName>
</protein>
<evidence type="ECO:0000256" key="2">
    <source>
        <dbReference type="ARBA" id="ARBA00023125"/>
    </source>
</evidence>
<dbReference type="EMBL" id="LT670817">
    <property type="protein sequence ID" value="SHH84176.1"/>
    <property type="molecule type" value="Genomic_DNA"/>
</dbReference>
<proteinExistence type="predicted"/>
<dbReference type="Gene3D" id="3.30.450.40">
    <property type="match status" value="1"/>
</dbReference>
<evidence type="ECO:0000259" key="4">
    <source>
        <dbReference type="PROSITE" id="PS51077"/>
    </source>
</evidence>
<dbReference type="Proteomes" id="UP000189796">
    <property type="component" value="Chromosome I"/>
</dbReference>
<dbReference type="InterPro" id="IPR036390">
    <property type="entry name" value="WH_DNA-bd_sf"/>
</dbReference>
<dbReference type="GO" id="GO:0003700">
    <property type="term" value="F:DNA-binding transcription factor activity"/>
    <property type="evidence" value="ECO:0007669"/>
    <property type="project" value="TreeGrafter"/>
</dbReference>
<dbReference type="PANTHER" id="PTHR30136:SF24">
    <property type="entry name" value="HTH-TYPE TRANSCRIPTIONAL REPRESSOR ALLR"/>
    <property type="match status" value="1"/>
</dbReference>
<evidence type="ECO:0000256" key="3">
    <source>
        <dbReference type="ARBA" id="ARBA00023163"/>
    </source>
</evidence>
<evidence type="ECO:0000259" key="5">
    <source>
        <dbReference type="PROSITE" id="PS51078"/>
    </source>
</evidence>
<evidence type="ECO:0000313" key="7">
    <source>
        <dbReference type="Proteomes" id="UP000189796"/>
    </source>
</evidence>
<dbReference type="InterPro" id="IPR029016">
    <property type="entry name" value="GAF-like_dom_sf"/>
</dbReference>
<evidence type="ECO:0000256" key="1">
    <source>
        <dbReference type="ARBA" id="ARBA00023015"/>
    </source>
</evidence>
<keyword evidence="2" id="KW-0238">DNA-binding</keyword>
<sequence>MRPGSKTETKARRPGAGSIVPVEPIYSGAAGSSALQKGFSLLEHLIAADRALTLAELVVQMDMPKATVHRLLINLEAAELLKRDLTGKRYVPGDRLARFSLRAVVFSARMSPVRAILERLVAEIGESINLGVLDGSSVAYVQRVECNWPLRTHLSAGSRVPLHCTATGKLFLALMPTARRTALLDEIELKAYSPNTITSRKRLDEELARIRDERMAVNNEEFMVGATGLSVPLIGIDGEMIAGLALHAPVARLSVNDVRAHAPTLRRAAEKLARTLL</sequence>
<feature type="domain" description="IclR-ED" evidence="5">
    <location>
        <begin position="95"/>
        <end position="277"/>
    </location>
</feature>
<dbReference type="AlphaFoldDB" id="A0A1M5W9K2"/>
<dbReference type="RefSeq" id="WP_172842716.1">
    <property type="nucleotide sequence ID" value="NZ_LT670817.1"/>
</dbReference>
<keyword evidence="3" id="KW-0804">Transcription</keyword>
<dbReference type="GO" id="GO:0003677">
    <property type="term" value="F:DNA binding"/>
    <property type="evidence" value="ECO:0007669"/>
    <property type="project" value="UniProtKB-KW"/>
</dbReference>
<dbReference type="PROSITE" id="PS51077">
    <property type="entry name" value="HTH_ICLR"/>
    <property type="match status" value="1"/>
</dbReference>
<reference evidence="6 7" key="1">
    <citation type="submission" date="2016-11" db="EMBL/GenBank/DDBJ databases">
        <authorList>
            <person name="Jaros S."/>
            <person name="Januszkiewicz K."/>
            <person name="Wedrychowicz H."/>
        </authorList>
    </citation>
    <scope>NUCLEOTIDE SEQUENCE [LARGE SCALE GENOMIC DNA]</scope>
    <source>
        <strain evidence="6 7">GAS138</strain>
    </source>
</reference>
<dbReference type="Pfam" id="PF01614">
    <property type="entry name" value="IclR_C"/>
    <property type="match status" value="1"/>
</dbReference>